<dbReference type="EMBL" id="CAAALY010003653">
    <property type="protein sequence ID" value="VEL08317.1"/>
    <property type="molecule type" value="Genomic_DNA"/>
</dbReference>
<name>A0A3S5FBU2_9PLAT</name>
<dbReference type="AlphaFoldDB" id="A0A3S5FBU2"/>
<evidence type="ECO:0000313" key="4">
    <source>
        <dbReference type="Proteomes" id="UP000784294"/>
    </source>
</evidence>
<keyword evidence="1" id="KW-0175">Coiled coil</keyword>
<reference evidence="3" key="1">
    <citation type="submission" date="2018-11" db="EMBL/GenBank/DDBJ databases">
        <authorList>
            <consortium name="Pathogen Informatics"/>
        </authorList>
    </citation>
    <scope>NUCLEOTIDE SEQUENCE</scope>
</reference>
<accession>A0A3S5FBU2</accession>
<evidence type="ECO:0000256" key="2">
    <source>
        <dbReference type="SAM" id="MobiDB-lite"/>
    </source>
</evidence>
<protein>
    <submittedName>
        <fullName evidence="3">Uncharacterized protein</fullName>
    </submittedName>
</protein>
<gene>
    <name evidence="3" type="ORF">PXEA_LOCUS1757</name>
</gene>
<proteinExistence type="predicted"/>
<feature type="region of interest" description="Disordered" evidence="2">
    <location>
        <begin position="83"/>
        <end position="106"/>
    </location>
</feature>
<comment type="caution">
    <text evidence="3">The sequence shown here is derived from an EMBL/GenBank/DDBJ whole genome shotgun (WGS) entry which is preliminary data.</text>
</comment>
<keyword evidence="4" id="KW-1185">Reference proteome</keyword>
<sequence>MAEEKWLVSHGCIKHRNSAPFPLGLPSHEVPKTSTISPYHHLLTQRSPTRVVCGEDGGGSSDGRLHFGRRLSNFVLKIVSTSAKSPTNDNNARHETASTAVPTDENMPYSPNWLMETPATGSKSLARLTQVIGFDKQIPLTEGVLGSSAESSIPEMPEVDIEDRHNQVKAMPQFCRTNSVFNAPRRLSGRIMAHDSSRLGCYSESASAASFGALWNKTSSGQIRRESQSPLELQGLQSLGPGAGRLEQRLQQLRDQAACLVEALQALHRDYMACKQRFLIFHPFKRIFELEEAIKRAIKVVNAVKEMKIEARKLSLSPGDPDKRYEIHRPFLTESYTFPSLVIKREKTALSF</sequence>
<organism evidence="3 4">
    <name type="scientific">Protopolystoma xenopodis</name>
    <dbReference type="NCBI Taxonomy" id="117903"/>
    <lineage>
        <taxon>Eukaryota</taxon>
        <taxon>Metazoa</taxon>
        <taxon>Spiralia</taxon>
        <taxon>Lophotrochozoa</taxon>
        <taxon>Platyhelminthes</taxon>
        <taxon>Monogenea</taxon>
        <taxon>Polyopisthocotylea</taxon>
        <taxon>Polystomatidea</taxon>
        <taxon>Polystomatidae</taxon>
        <taxon>Protopolystoma</taxon>
    </lineage>
</organism>
<dbReference type="Proteomes" id="UP000784294">
    <property type="component" value="Unassembled WGS sequence"/>
</dbReference>
<evidence type="ECO:0000256" key="1">
    <source>
        <dbReference type="SAM" id="Coils"/>
    </source>
</evidence>
<feature type="coiled-coil region" evidence="1">
    <location>
        <begin position="243"/>
        <end position="270"/>
    </location>
</feature>
<evidence type="ECO:0000313" key="3">
    <source>
        <dbReference type="EMBL" id="VEL08317.1"/>
    </source>
</evidence>